<dbReference type="InterPro" id="IPR001851">
    <property type="entry name" value="ABC_transp_permease"/>
</dbReference>
<dbReference type="RefSeq" id="WP_188612015.1">
    <property type="nucleotide sequence ID" value="NZ_BMGG01000010.1"/>
</dbReference>
<name>A0A916XMI0_9HYPH</name>
<comment type="subcellular location">
    <subcellularLocation>
        <location evidence="1">Cell membrane</location>
        <topology evidence="1">Multi-pass membrane protein</topology>
    </subcellularLocation>
</comment>
<dbReference type="AlphaFoldDB" id="A0A916XMI0"/>
<keyword evidence="5 6" id="KW-0472">Membrane</keyword>
<dbReference type="GO" id="GO:0005886">
    <property type="term" value="C:plasma membrane"/>
    <property type="evidence" value="ECO:0007669"/>
    <property type="project" value="UniProtKB-SubCell"/>
</dbReference>
<evidence type="ECO:0000256" key="5">
    <source>
        <dbReference type="ARBA" id="ARBA00023136"/>
    </source>
</evidence>
<evidence type="ECO:0000313" key="8">
    <source>
        <dbReference type="Proteomes" id="UP000637002"/>
    </source>
</evidence>
<feature type="transmembrane region" description="Helical" evidence="6">
    <location>
        <begin position="209"/>
        <end position="229"/>
    </location>
</feature>
<reference evidence="7" key="2">
    <citation type="submission" date="2020-09" db="EMBL/GenBank/DDBJ databases">
        <authorList>
            <person name="Sun Q."/>
            <person name="Zhou Y."/>
        </authorList>
    </citation>
    <scope>NUCLEOTIDE SEQUENCE</scope>
    <source>
        <strain evidence="7">CGMCC 1.12919</strain>
    </source>
</reference>
<keyword evidence="3 6" id="KW-0812">Transmembrane</keyword>
<keyword evidence="4 6" id="KW-1133">Transmembrane helix</keyword>
<evidence type="ECO:0000256" key="2">
    <source>
        <dbReference type="ARBA" id="ARBA00022475"/>
    </source>
</evidence>
<proteinExistence type="predicted"/>
<comment type="caution">
    <text evidence="7">The sequence shown here is derived from an EMBL/GenBank/DDBJ whole genome shotgun (WGS) entry which is preliminary data.</text>
</comment>
<sequence>MRRILANPYAPAFALAVVVVMVPLLVPSPFYLRLATLVFINALVVVGLNLLMGYAGQISLGHAAFFAMGAYASAIGPAHLGLPTLASMLAGIVLTGVVAYGVGKPILRFKGYHLAVATLGLGVIVSIVITNEIAWTGGPDGMQVARLWIGSWRVSGVANWYWVAGITLIVAMLGAANLLSSPTGRALRAIHDSEVAAGVLGIDVARYKLLVFVISAIYAATAGAFLALFDGHVTPVTGGILRSIEFVAMAVLGGLGSILGSVLGAAVLVVLPQALTSFHEFEHAILGAILMVLMIALRRGVIPSLQSWLLRGAA</sequence>
<feature type="transmembrane region" description="Helical" evidence="6">
    <location>
        <begin position="158"/>
        <end position="179"/>
    </location>
</feature>
<dbReference type="Pfam" id="PF02653">
    <property type="entry name" value="BPD_transp_2"/>
    <property type="match status" value="1"/>
</dbReference>
<dbReference type="Proteomes" id="UP000637002">
    <property type="component" value="Unassembled WGS sequence"/>
</dbReference>
<dbReference type="CDD" id="cd06581">
    <property type="entry name" value="TM_PBP1_LivM_like"/>
    <property type="match status" value="1"/>
</dbReference>
<keyword evidence="8" id="KW-1185">Reference proteome</keyword>
<evidence type="ECO:0000313" key="7">
    <source>
        <dbReference type="EMBL" id="GGC86974.1"/>
    </source>
</evidence>
<feature type="transmembrane region" description="Helical" evidence="6">
    <location>
        <begin position="114"/>
        <end position="138"/>
    </location>
</feature>
<dbReference type="InterPro" id="IPR043428">
    <property type="entry name" value="LivM-like"/>
</dbReference>
<evidence type="ECO:0000256" key="3">
    <source>
        <dbReference type="ARBA" id="ARBA00022692"/>
    </source>
</evidence>
<gene>
    <name evidence="7" type="ORF">GCM10010994_51140</name>
</gene>
<feature type="transmembrane region" description="Helical" evidence="6">
    <location>
        <begin position="82"/>
        <end position="102"/>
    </location>
</feature>
<feature type="transmembrane region" description="Helical" evidence="6">
    <location>
        <begin position="249"/>
        <end position="271"/>
    </location>
</feature>
<dbReference type="EMBL" id="BMGG01000010">
    <property type="protein sequence ID" value="GGC86974.1"/>
    <property type="molecule type" value="Genomic_DNA"/>
</dbReference>
<protein>
    <submittedName>
        <fullName evidence="7">ABC transporter permease</fullName>
    </submittedName>
</protein>
<dbReference type="PANTHER" id="PTHR30482">
    <property type="entry name" value="HIGH-AFFINITY BRANCHED-CHAIN AMINO ACID TRANSPORT SYSTEM PERMEASE"/>
    <property type="match status" value="1"/>
</dbReference>
<feature type="transmembrane region" description="Helical" evidence="6">
    <location>
        <begin position="32"/>
        <end position="51"/>
    </location>
</feature>
<feature type="transmembrane region" description="Helical" evidence="6">
    <location>
        <begin position="9"/>
        <end position="26"/>
    </location>
</feature>
<keyword evidence="2" id="KW-1003">Cell membrane</keyword>
<dbReference type="GO" id="GO:0015658">
    <property type="term" value="F:branched-chain amino acid transmembrane transporter activity"/>
    <property type="evidence" value="ECO:0007669"/>
    <property type="project" value="InterPro"/>
</dbReference>
<organism evidence="7 8">
    <name type="scientific">Chelatococcus reniformis</name>
    <dbReference type="NCBI Taxonomy" id="1494448"/>
    <lineage>
        <taxon>Bacteria</taxon>
        <taxon>Pseudomonadati</taxon>
        <taxon>Pseudomonadota</taxon>
        <taxon>Alphaproteobacteria</taxon>
        <taxon>Hyphomicrobiales</taxon>
        <taxon>Chelatococcaceae</taxon>
        <taxon>Chelatococcus</taxon>
    </lineage>
</organism>
<evidence type="ECO:0000256" key="4">
    <source>
        <dbReference type="ARBA" id="ARBA00022989"/>
    </source>
</evidence>
<evidence type="ECO:0000256" key="1">
    <source>
        <dbReference type="ARBA" id="ARBA00004651"/>
    </source>
</evidence>
<evidence type="ECO:0000256" key="6">
    <source>
        <dbReference type="SAM" id="Phobius"/>
    </source>
</evidence>
<feature type="transmembrane region" description="Helical" evidence="6">
    <location>
        <begin position="283"/>
        <end position="301"/>
    </location>
</feature>
<reference evidence="7" key="1">
    <citation type="journal article" date="2014" name="Int. J. Syst. Evol. Microbiol.">
        <title>Complete genome sequence of Corynebacterium casei LMG S-19264T (=DSM 44701T), isolated from a smear-ripened cheese.</title>
        <authorList>
            <consortium name="US DOE Joint Genome Institute (JGI-PGF)"/>
            <person name="Walter F."/>
            <person name="Albersmeier A."/>
            <person name="Kalinowski J."/>
            <person name="Ruckert C."/>
        </authorList>
    </citation>
    <scope>NUCLEOTIDE SEQUENCE</scope>
    <source>
        <strain evidence="7">CGMCC 1.12919</strain>
    </source>
</reference>
<accession>A0A916XMI0</accession>
<dbReference type="PANTHER" id="PTHR30482:SF10">
    <property type="entry name" value="HIGH-AFFINITY BRANCHED-CHAIN AMINO ACID TRANSPORT PROTEIN BRAE"/>
    <property type="match status" value="1"/>
</dbReference>